<dbReference type="PANTHER" id="PTHR13767">
    <property type="entry name" value="TRNA-PSEUDOURIDINE SYNTHASE"/>
    <property type="match status" value="1"/>
</dbReference>
<dbReference type="Proteomes" id="UP000054422">
    <property type="component" value="Unassembled WGS sequence"/>
</dbReference>
<dbReference type="Pfam" id="PF16198">
    <property type="entry name" value="TruB_C_2"/>
    <property type="match status" value="1"/>
</dbReference>
<dbReference type="AlphaFoldDB" id="A0A0A2TAC0"/>
<dbReference type="CDD" id="cd02573">
    <property type="entry name" value="PseudoU_synth_EcTruB"/>
    <property type="match status" value="1"/>
</dbReference>
<comment type="function">
    <text evidence="5">Responsible for synthesis of pseudouridine from uracil-55 in the psi GC loop of transfer RNAs.</text>
</comment>
<dbReference type="InterPro" id="IPR032819">
    <property type="entry name" value="TruB_C"/>
</dbReference>
<evidence type="ECO:0000313" key="9">
    <source>
        <dbReference type="EMBL" id="KGP64358.1"/>
    </source>
</evidence>
<gene>
    <name evidence="5" type="primary">truB</name>
    <name evidence="9" type="ORF">EP47_00505</name>
</gene>
<evidence type="ECO:0000256" key="4">
    <source>
        <dbReference type="ARBA" id="ARBA00023235"/>
    </source>
</evidence>
<sequence length="304" mass="33685">MTTTVETQYSINGILLLNKPKGISSNAALQKAKYLFGAKKAGHTGSLDPLATGMLPICFGEATKICEYLLNADKCYETTGRLGIKTNTSDSTGEVIFCAAECHVNNAQLLEVLEKHKGKIKQIPSMFSALKHNGTPLYRLAREGIEIERKARDILISHLQLEQFDGESFSLIVKCSKGTYIRNLIEDIGDALNVGAHMTRLHRLYTSGFQNSPMYSLDELQNMPHPQKLNCLIPMDQAIDYLVPVTLTDSEVISIRQGRILSYKSNVSEGDYVRLYNIKSEFVGIGIVLSHGDIKAKRLLSFSP</sequence>
<dbReference type="RefSeq" id="WP_035886733.1">
    <property type="nucleotide sequence ID" value="NZ_JNCF01000002.1"/>
</dbReference>
<evidence type="ECO:0000313" key="10">
    <source>
        <dbReference type="Proteomes" id="UP000054422"/>
    </source>
</evidence>
<dbReference type="GO" id="GO:1990481">
    <property type="term" value="P:mRNA pseudouridine synthesis"/>
    <property type="evidence" value="ECO:0007669"/>
    <property type="project" value="TreeGrafter"/>
</dbReference>
<dbReference type="HAMAP" id="MF_01080">
    <property type="entry name" value="TruB_bact"/>
    <property type="match status" value="1"/>
</dbReference>
<comment type="catalytic activity">
    <reaction evidence="1 5">
        <text>uridine(55) in tRNA = pseudouridine(55) in tRNA</text>
        <dbReference type="Rhea" id="RHEA:42532"/>
        <dbReference type="Rhea" id="RHEA-COMP:10101"/>
        <dbReference type="Rhea" id="RHEA-COMP:10102"/>
        <dbReference type="ChEBI" id="CHEBI:65314"/>
        <dbReference type="ChEBI" id="CHEBI:65315"/>
        <dbReference type="EC" id="5.4.99.25"/>
    </reaction>
</comment>
<dbReference type="GO" id="GO:0031119">
    <property type="term" value="P:tRNA pseudouridine synthesis"/>
    <property type="evidence" value="ECO:0007669"/>
    <property type="project" value="UniProtKB-UniRule"/>
</dbReference>
<evidence type="ECO:0000259" key="8">
    <source>
        <dbReference type="Pfam" id="PF16198"/>
    </source>
</evidence>
<proteinExistence type="inferred from homology"/>
<dbReference type="GO" id="GO:0003723">
    <property type="term" value="F:RNA binding"/>
    <property type="evidence" value="ECO:0007669"/>
    <property type="project" value="InterPro"/>
</dbReference>
<dbReference type="NCBIfam" id="TIGR00431">
    <property type="entry name" value="TruB"/>
    <property type="match status" value="1"/>
</dbReference>
<evidence type="ECO:0000259" key="7">
    <source>
        <dbReference type="Pfam" id="PF09157"/>
    </source>
</evidence>
<dbReference type="InterPro" id="IPR036974">
    <property type="entry name" value="PUA_sf"/>
</dbReference>
<dbReference type="InterPro" id="IPR014780">
    <property type="entry name" value="tRNA_psdUridine_synth_TruB"/>
</dbReference>
<dbReference type="InterPro" id="IPR015240">
    <property type="entry name" value="tRNA_sdUridine_synth_fam1_C"/>
</dbReference>
<evidence type="ECO:0000256" key="1">
    <source>
        <dbReference type="ARBA" id="ARBA00000385"/>
    </source>
</evidence>
<comment type="caution">
    <text evidence="9">The sequence shown here is derived from an EMBL/GenBank/DDBJ whole genome shotgun (WGS) entry which is preliminary data.</text>
</comment>
<dbReference type="SUPFAM" id="SSF55120">
    <property type="entry name" value="Pseudouridine synthase"/>
    <property type="match status" value="1"/>
</dbReference>
<dbReference type="InterPro" id="IPR020103">
    <property type="entry name" value="PsdUridine_synth_cat_dom_sf"/>
</dbReference>
<dbReference type="Gene3D" id="2.30.130.10">
    <property type="entry name" value="PUA domain"/>
    <property type="match status" value="1"/>
</dbReference>
<evidence type="ECO:0000256" key="5">
    <source>
        <dbReference type="HAMAP-Rule" id="MF_01080"/>
    </source>
</evidence>
<keyword evidence="10" id="KW-1185">Reference proteome</keyword>
<name>A0A0A2TAC0_9GAMM</name>
<dbReference type="PANTHER" id="PTHR13767:SF2">
    <property type="entry name" value="PSEUDOURIDYLATE SYNTHASE TRUB1"/>
    <property type="match status" value="1"/>
</dbReference>
<feature type="domain" description="Pseudouridine synthase II N-terminal" evidence="6">
    <location>
        <begin position="33"/>
        <end position="181"/>
    </location>
</feature>
<dbReference type="GO" id="GO:0160148">
    <property type="term" value="F:tRNA pseudouridine(55) synthase activity"/>
    <property type="evidence" value="ECO:0007669"/>
    <property type="project" value="UniProtKB-EC"/>
</dbReference>
<comment type="similarity">
    <text evidence="2 5">Belongs to the pseudouridine synthase TruB family. Type 1 subfamily.</text>
</comment>
<feature type="domain" description="tRNA pseudouridine synthase II TruB subfamily 1 C-terminal" evidence="7">
    <location>
        <begin position="244"/>
        <end position="300"/>
    </location>
</feature>
<feature type="domain" description="tRNA pseudouridylate synthase B C-terminal" evidence="8">
    <location>
        <begin position="182"/>
        <end position="238"/>
    </location>
</feature>
<dbReference type="EC" id="5.4.99.25" evidence="5"/>
<evidence type="ECO:0000256" key="3">
    <source>
        <dbReference type="ARBA" id="ARBA00022694"/>
    </source>
</evidence>
<keyword evidence="3 5" id="KW-0819">tRNA processing</keyword>
<dbReference type="SUPFAM" id="SSF88697">
    <property type="entry name" value="PUA domain-like"/>
    <property type="match status" value="1"/>
</dbReference>
<dbReference type="Gene3D" id="3.30.2350.10">
    <property type="entry name" value="Pseudouridine synthase"/>
    <property type="match status" value="1"/>
</dbReference>
<dbReference type="STRING" id="1498499.EP47_00505"/>
<dbReference type="OrthoDB" id="9802309at2"/>
<evidence type="ECO:0000259" key="6">
    <source>
        <dbReference type="Pfam" id="PF01509"/>
    </source>
</evidence>
<evidence type="ECO:0000256" key="2">
    <source>
        <dbReference type="ARBA" id="ARBA00005642"/>
    </source>
</evidence>
<keyword evidence="4 5" id="KW-0413">Isomerase</keyword>
<dbReference type="Pfam" id="PF09157">
    <property type="entry name" value="TruB-C_2"/>
    <property type="match status" value="1"/>
</dbReference>
<organism evidence="9 10">
    <name type="scientific">Legionella norrlandica</name>
    <dbReference type="NCBI Taxonomy" id="1498499"/>
    <lineage>
        <taxon>Bacteria</taxon>
        <taxon>Pseudomonadati</taxon>
        <taxon>Pseudomonadota</taxon>
        <taxon>Gammaproteobacteria</taxon>
        <taxon>Legionellales</taxon>
        <taxon>Legionellaceae</taxon>
        <taxon>Legionella</taxon>
    </lineage>
</organism>
<dbReference type="Pfam" id="PF01509">
    <property type="entry name" value="TruB_N"/>
    <property type="match status" value="1"/>
</dbReference>
<dbReference type="InterPro" id="IPR015947">
    <property type="entry name" value="PUA-like_sf"/>
</dbReference>
<accession>A0A0A2TAC0</accession>
<dbReference type="EMBL" id="JNCF01000002">
    <property type="protein sequence ID" value="KGP64358.1"/>
    <property type="molecule type" value="Genomic_DNA"/>
</dbReference>
<reference evidence="9 10" key="1">
    <citation type="submission" date="2014-05" db="EMBL/GenBank/DDBJ databases">
        <authorList>
            <person name="Rizzardi K."/>
            <person name="Winiecka-Krusnell J."/>
            <person name="Ramliden M."/>
            <person name="Alm E."/>
            <person name="Andersson S."/>
            <person name="Byfors S."/>
        </authorList>
    </citation>
    <scope>NUCLEOTIDE SEQUENCE [LARGE SCALE GENOMIC DNA]</scope>
    <source>
        <strain evidence="9 10">LEGN</strain>
    </source>
</reference>
<protein>
    <recommendedName>
        <fullName evidence="5">tRNA pseudouridine synthase B</fullName>
        <ecNumber evidence="5">5.4.99.25</ecNumber>
    </recommendedName>
    <alternativeName>
        <fullName evidence="5">tRNA pseudouridine(55) synthase</fullName>
        <shortName evidence="5">Psi55 synthase</shortName>
    </alternativeName>
    <alternativeName>
        <fullName evidence="5">tRNA pseudouridylate synthase</fullName>
    </alternativeName>
    <alternativeName>
        <fullName evidence="5">tRNA-uridine isomerase</fullName>
    </alternativeName>
</protein>
<dbReference type="InterPro" id="IPR002501">
    <property type="entry name" value="PsdUridine_synth_N"/>
</dbReference>
<feature type="active site" description="Nucleophile" evidence="5">
    <location>
        <position position="48"/>
    </location>
</feature>